<dbReference type="AlphaFoldDB" id="A0A7D9ED82"/>
<dbReference type="PANTHER" id="PTHR45749">
    <property type="match status" value="1"/>
</dbReference>
<dbReference type="EMBL" id="CACRXK020005248">
    <property type="protein sequence ID" value="CAB4005602.1"/>
    <property type="molecule type" value="Genomic_DNA"/>
</dbReference>
<keyword evidence="2" id="KW-1185">Reference proteome</keyword>
<proteinExistence type="predicted"/>
<evidence type="ECO:0000313" key="2">
    <source>
        <dbReference type="Proteomes" id="UP001152795"/>
    </source>
</evidence>
<name>A0A7D9ED82_PARCT</name>
<protein>
    <submittedName>
        <fullName evidence="1">Uncharacterized protein</fullName>
    </submittedName>
</protein>
<dbReference type="PANTHER" id="PTHR45749:SF37">
    <property type="entry name" value="OS05G0311600 PROTEIN"/>
    <property type="match status" value="1"/>
</dbReference>
<sequence length="271" mass="30396">MATEVKKSIFQEVAATKFYTVIVDECKDVCNFEKLSFCVRYSIGSKPIERFVQIVHLSEGSYGAKAIVKEVEKLVTELIGFGCMLTGLGADGASVISGEWTGVQALLKQIFPWLIYVHCVTHRLNLVVVASLKGTCKTILTLVDKLHSLFSSAKTNYVFMKVQPETKVNVMAMANDVATNPGPRSSIECLYLNSRSLNAFVEMDDKPSEVCKIDVFQQLVYSSDYVVCVSETWLNNSVLDSELLCLRVKERSVNQTRRLLYRYLFGQLVKN</sequence>
<gene>
    <name evidence="1" type="ORF">PACLA_8A031846</name>
</gene>
<dbReference type="Proteomes" id="UP001152795">
    <property type="component" value="Unassembled WGS sequence"/>
</dbReference>
<organism evidence="1 2">
    <name type="scientific">Paramuricea clavata</name>
    <name type="common">Red gorgonian</name>
    <name type="synonym">Violescent sea-whip</name>
    <dbReference type="NCBI Taxonomy" id="317549"/>
    <lineage>
        <taxon>Eukaryota</taxon>
        <taxon>Metazoa</taxon>
        <taxon>Cnidaria</taxon>
        <taxon>Anthozoa</taxon>
        <taxon>Octocorallia</taxon>
        <taxon>Malacalcyonacea</taxon>
        <taxon>Plexauridae</taxon>
        <taxon>Paramuricea</taxon>
    </lineage>
</organism>
<reference evidence="1" key="1">
    <citation type="submission" date="2020-04" db="EMBL/GenBank/DDBJ databases">
        <authorList>
            <person name="Alioto T."/>
            <person name="Alioto T."/>
            <person name="Gomez Garrido J."/>
        </authorList>
    </citation>
    <scope>NUCLEOTIDE SEQUENCE</scope>
    <source>
        <strain evidence="1">A484AB</strain>
    </source>
</reference>
<comment type="caution">
    <text evidence="1">The sequence shown here is derived from an EMBL/GenBank/DDBJ whole genome shotgun (WGS) entry which is preliminary data.</text>
</comment>
<dbReference type="OrthoDB" id="7762031at2759"/>
<accession>A0A7D9ED82</accession>
<evidence type="ECO:0000313" key="1">
    <source>
        <dbReference type="EMBL" id="CAB4005602.1"/>
    </source>
</evidence>